<evidence type="ECO:0008006" key="3">
    <source>
        <dbReference type="Google" id="ProtNLM"/>
    </source>
</evidence>
<dbReference type="InterPro" id="IPR027417">
    <property type="entry name" value="P-loop_NTPase"/>
</dbReference>
<dbReference type="Gene3D" id="3.40.50.300">
    <property type="entry name" value="P-loop containing nucleotide triphosphate hydrolases"/>
    <property type="match status" value="1"/>
</dbReference>
<gene>
    <name evidence="1" type="ORF">MFFC18_50730</name>
</gene>
<dbReference type="Proteomes" id="UP000322214">
    <property type="component" value="Chromosome"/>
</dbReference>
<protein>
    <recommendedName>
        <fullName evidence="3">ATP-binding protein</fullName>
    </recommendedName>
</protein>
<reference evidence="1 2" key="1">
    <citation type="submission" date="2019-08" db="EMBL/GenBank/DDBJ databases">
        <title>Deep-cultivation of Planctomycetes and their phenomic and genomic characterization uncovers novel biology.</title>
        <authorList>
            <person name="Wiegand S."/>
            <person name="Jogler M."/>
            <person name="Boedeker C."/>
            <person name="Pinto D."/>
            <person name="Vollmers J."/>
            <person name="Rivas-Marin E."/>
            <person name="Kohn T."/>
            <person name="Peeters S.H."/>
            <person name="Heuer A."/>
            <person name="Rast P."/>
            <person name="Oberbeckmann S."/>
            <person name="Bunk B."/>
            <person name="Jeske O."/>
            <person name="Meyerdierks A."/>
            <person name="Storesund J.E."/>
            <person name="Kallscheuer N."/>
            <person name="Luecker S."/>
            <person name="Lage O.M."/>
            <person name="Pohl T."/>
            <person name="Merkel B.J."/>
            <person name="Hornburger P."/>
            <person name="Mueller R.-W."/>
            <person name="Bruemmer F."/>
            <person name="Labrenz M."/>
            <person name="Spormann A.M."/>
            <person name="Op den Camp H."/>
            <person name="Overmann J."/>
            <person name="Amann R."/>
            <person name="Jetten M.S.M."/>
            <person name="Mascher T."/>
            <person name="Medema M.H."/>
            <person name="Devos D.P."/>
            <person name="Kaster A.-K."/>
            <person name="Ovreas L."/>
            <person name="Rohde M."/>
            <person name="Galperin M.Y."/>
            <person name="Jogler C."/>
        </authorList>
    </citation>
    <scope>NUCLEOTIDE SEQUENCE [LARGE SCALE GENOMIC DNA]</scope>
    <source>
        <strain evidence="1 2">FC18</strain>
    </source>
</reference>
<organism evidence="1 2">
    <name type="scientific">Mariniblastus fucicola</name>
    <dbReference type="NCBI Taxonomy" id="980251"/>
    <lineage>
        <taxon>Bacteria</taxon>
        <taxon>Pseudomonadati</taxon>
        <taxon>Planctomycetota</taxon>
        <taxon>Planctomycetia</taxon>
        <taxon>Pirellulales</taxon>
        <taxon>Pirellulaceae</taxon>
        <taxon>Mariniblastus</taxon>
    </lineage>
</organism>
<proteinExistence type="predicted"/>
<dbReference type="SUPFAM" id="SSF52540">
    <property type="entry name" value="P-loop containing nucleoside triphosphate hydrolases"/>
    <property type="match status" value="1"/>
</dbReference>
<dbReference type="AlphaFoldDB" id="A0A5B9PHR7"/>
<keyword evidence="2" id="KW-1185">Reference proteome</keyword>
<name>A0A5B9PHR7_9BACT</name>
<dbReference type="EMBL" id="CP042912">
    <property type="protein sequence ID" value="QEG25149.1"/>
    <property type="molecule type" value="Genomic_DNA"/>
</dbReference>
<accession>A0A5B9PHR7</accession>
<sequence length="1145" mass="127662">MPNRIADYLKPNPRFARSINIERDFRDPHALDGYFVTDRIEQLLERVSVAFAKDSTERAWRITGDYGTGKSCFALALAHICSNAAKDLPKPLKPFAKPMAKGKVFPVLVSGSREPISKAIIRSLVEALQDAGASSKLRIFGKAKKALNGVSSAERDRLAVDLLQEASTYVESSGRGKGILLILDELGKGLEYATQNPDQQDIFFLQTLAETASRSSKTPIVVFGILHQAFSAYADQMNPNDQREWDKIGGRFEELLFNQPLEQLIPLVSSALRVDTKRLPANMRKQAMQQMKKAIDLGWFGAVANPKTLIDQAPSIYPLHPTILPVLVRFFSRFGQNERSLFSFLNSSEPSGLRTFAEENIVKNGFYGIQHLFDFARSSLGHRLTTRNLNSRWNQVESVVEAGLSGSESEVAVLKTVGLLNMLDSQAMVPTLEGIQLALSDQCLPTKPAIKSVVDRLSNKRKVLYQRGAKGGYCLWPHTSVNIEMQYLEAEKRVGSVRDVVEAVASNLQERPIVARRHYIETGNLRYFEVSYVRSDQLNACIKKWKPAKADGVIFVPLCRTKTDRQKVVAGISKLGIRNRPEIMIAAPESVSGFAGFVNEIRKWEWVQTNTAELNGDRFAMQEVSRQITAAKTVLKDRTNHLLNVRHFRDGQSIAWFHKGKPLRKFESAKALFTHVSKICDSLFPDSTRLTNELLNRRKLSSAAAGARSRLIGHVLENATLPFLGMDPSKKPPEMSMYLSALKASNLHFEGKSGWRIQLPSSKNDTCNFKPAFDLLRQILQSKSGGRIKLSDLFSELSRPPVGAREGVLPLLLAVFCVAESQHVAMYEEGAFVQDIDGPLFERLAKVPELFEMQYCKLSGVRSEVFNKLLKVVDANVDDSREPDLIDVVQPLVQFAATLPEYTRNTTKLSKSSLAIRDALMNAEEPATLLFKELPKACGVPAVSASRRMDPKLVQKYVRGLKKSLGEIRGCFPSLLSRIEKSLAKEFGLKSEGEKLRANLAQRGRDLAVHVTEASIKAFALRLGDDRLPQDKWLESLGSLVAAKPPIRWYDQDELKFNQALIELVLRFKDTASLVYPKGAASTSESVRLSLLQSSGVEKSCVLEISPKQKSEATRVEKEIEKLFKKNRQLALAVTAKILIKNIGK</sequence>
<dbReference type="STRING" id="980251.GCA_001642875_01451"/>
<evidence type="ECO:0000313" key="1">
    <source>
        <dbReference type="EMBL" id="QEG25149.1"/>
    </source>
</evidence>
<evidence type="ECO:0000313" key="2">
    <source>
        <dbReference type="Proteomes" id="UP000322214"/>
    </source>
</evidence>
<dbReference type="KEGG" id="mff:MFFC18_50730"/>